<reference evidence="3 4" key="1">
    <citation type="journal article" date="2017" name="Int. J. Syst. Evol. Microbiol.">
        <title>Marinicauda algicola sp. nov., isolated from a marine red alga Rhodosorus marinus.</title>
        <authorList>
            <person name="Jeong S.E."/>
            <person name="Jeon S.H."/>
            <person name="Chun B.H."/>
            <person name="Kim D.W."/>
            <person name="Jeon C.O."/>
        </authorList>
    </citation>
    <scope>NUCLEOTIDE SEQUENCE [LARGE SCALE GENOMIC DNA]</scope>
    <source>
        <strain evidence="3 4">JCM 31718</strain>
    </source>
</reference>
<organism evidence="3 4">
    <name type="scientific">Marinicauda algicola</name>
    <dbReference type="NCBI Taxonomy" id="2029849"/>
    <lineage>
        <taxon>Bacteria</taxon>
        <taxon>Pseudomonadati</taxon>
        <taxon>Pseudomonadota</taxon>
        <taxon>Alphaproteobacteria</taxon>
        <taxon>Maricaulales</taxon>
        <taxon>Maricaulaceae</taxon>
        <taxon>Marinicauda</taxon>
    </lineage>
</organism>
<gene>
    <name evidence="3" type="ORF">E5163_04950</name>
</gene>
<accession>A0A4V3RYH9</accession>
<dbReference type="EMBL" id="SRXW01000001">
    <property type="protein sequence ID" value="TGY90469.1"/>
    <property type="molecule type" value="Genomic_DNA"/>
</dbReference>
<dbReference type="Proteomes" id="UP000308054">
    <property type="component" value="Unassembled WGS sequence"/>
</dbReference>
<protein>
    <submittedName>
        <fullName evidence="3">Polyisoprenoid-binding protein</fullName>
    </submittedName>
</protein>
<dbReference type="Pfam" id="PF04264">
    <property type="entry name" value="YceI"/>
    <property type="match status" value="1"/>
</dbReference>
<dbReference type="RefSeq" id="WP_135994968.1">
    <property type="nucleotide sequence ID" value="NZ_CP071057.1"/>
</dbReference>
<evidence type="ECO:0000259" key="2">
    <source>
        <dbReference type="SMART" id="SM00867"/>
    </source>
</evidence>
<evidence type="ECO:0000313" key="4">
    <source>
        <dbReference type="Proteomes" id="UP000308054"/>
    </source>
</evidence>
<evidence type="ECO:0000313" key="3">
    <source>
        <dbReference type="EMBL" id="TGY90469.1"/>
    </source>
</evidence>
<sequence length="209" mass="22863">MKTAFAAASLAALLTAPMTVADAFAEPAEYEFDKNHTTIRASWVHLGFSRQALHFTDYEGVLLLDFEEPENSTVDVTFTLPEGLWAGANQERFIAHLNSDDFFLTAEYPQARFVATAFETEDGQTGTMTGDLTIRGITNPVTLEVELNKRAPHPFSEVPTAGFSARGTVLRSDWNMGYAAPAVSDEVEIYIETELSLVTDEDGAEGADE</sequence>
<dbReference type="PANTHER" id="PTHR34406:SF1">
    <property type="entry name" value="PROTEIN YCEI"/>
    <property type="match status" value="1"/>
</dbReference>
<feature type="signal peptide" evidence="1">
    <location>
        <begin position="1"/>
        <end position="21"/>
    </location>
</feature>
<feature type="chain" id="PRO_5020546370" evidence="1">
    <location>
        <begin position="22"/>
        <end position="209"/>
    </location>
</feature>
<dbReference type="AlphaFoldDB" id="A0A4V3RYH9"/>
<feature type="domain" description="Lipid/polyisoprenoid-binding YceI-like" evidence="2">
    <location>
        <begin position="29"/>
        <end position="196"/>
    </location>
</feature>
<keyword evidence="4" id="KW-1185">Reference proteome</keyword>
<dbReference type="SMART" id="SM00867">
    <property type="entry name" value="YceI"/>
    <property type="match status" value="1"/>
</dbReference>
<dbReference type="InterPro" id="IPR036761">
    <property type="entry name" value="TTHA0802/YceI-like_sf"/>
</dbReference>
<comment type="caution">
    <text evidence="3">The sequence shown here is derived from an EMBL/GenBank/DDBJ whole genome shotgun (WGS) entry which is preliminary data.</text>
</comment>
<dbReference type="InterPro" id="IPR007372">
    <property type="entry name" value="Lipid/polyisoprenoid-bd_YceI"/>
</dbReference>
<dbReference type="PANTHER" id="PTHR34406">
    <property type="entry name" value="PROTEIN YCEI"/>
    <property type="match status" value="1"/>
</dbReference>
<dbReference type="SUPFAM" id="SSF101874">
    <property type="entry name" value="YceI-like"/>
    <property type="match status" value="1"/>
</dbReference>
<proteinExistence type="predicted"/>
<name>A0A4V3RYH9_9PROT</name>
<evidence type="ECO:0000256" key="1">
    <source>
        <dbReference type="SAM" id="SignalP"/>
    </source>
</evidence>
<keyword evidence="1" id="KW-0732">Signal</keyword>
<dbReference type="OrthoDB" id="9811006at2"/>
<dbReference type="Gene3D" id="2.40.128.110">
    <property type="entry name" value="Lipid/polyisoprenoid-binding, YceI-like"/>
    <property type="match status" value="1"/>
</dbReference>